<dbReference type="GeneID" id="20320506"/>
<dbReference type="AlphaFoldDB" id="A0A074ZGR5"/>
<keyword evidence="2" id="KW-1185">Reference proteome</keyword>
<evidence type="ECO:0000313" key="1">
    <source>
        <dbReference type="EMBL" id="KER26403.1"/>
    </source>
</evidence>
<evidence type="ECO:0000313" key="2">
    <source>
        <dbReference type="Proteomes" id="UP000054324"/>
    </source>
</evidence>
<sequence>MSVCRFAEELEQRNTWQALLHSPDRYEPPSQSGRVGAVPEFRQPYVLLETKLDCFREIHSFANQVGFHERLTWNPADSLQLKHEAAWCSTFSCLEISQMRDPARFQVSLSKKQISLQMDLWFFREQPHSHCELPGLT</sequence>
<dbReference type="CTD" id="20320506"/>
<proteinExistence type="predicted"/>
<dbReference type="Proteomes" id="UP000054324">
    <property type="component" value="Unassembled WGS sequence"/>
</dbReference>
<gene>
    <name evidence="1" type="ORF">T265_06324</name>
</gene>
<dbReference type="KEGG" id="ovi:T265_06324"/>
<dbReference type="EMBL" id="KL596748">
    <property type="protein sequence ID" value="KER26403.1"/>
    <property type="molecule type" value="Genomic_DNA"/>
</dbReference>
<name>A0A074ZGR5_OPIVI</name>
<accession>A0A074ZGR5</accession>
<reference evidence="1 2" key="1">
    <citation type="submission" date="2013-11" db="EMBL/GenBank/DDBJ databases">
        <title>Opisthorchis viverrini - life in the bile duct.</title>
        <authorList>
            <person name="Young N.D."/>
            <person name="Nagarajan N."/>
            <person name="Lin S.J."/>
            <person name="Korhonen P.K."/>
            <person name="Jex A.R."/>
            <person name="Hall R.S."/>
            <person name="Safavi-Hemami H."/>
            <person name="Kaewkong W."/>
            <person name="Bertrand D."/>
            <person name="Gao S."/>
            <person name="Seet Q."/>
            <person name="Wongkham S."/>
            <person name="Teh B.T."/>
            <person name="Wongkham C."/>
            <person name="Intapan P.M."/>
            <person name="Maleewong W."/>
            <person name="Yang X."/>
            <person name="Hu M."/>
            <person name="Wang Z."/>
            <person name="Hofmann A."/>
            <person name="Sternberg P.W."/>
            <person name="Tan P."/>
            <person name="Wang J."/>
            <person name="Gasser R.B."/>
        </authorList>
    </citation>
    <scope>NUCLEOTIDE SEQUENCE [LARGE SCALE GENOMIC DNA]</scope>
</reference>
<organism evidence="1 2">
    <name type="scientific">Opisthorchis viverrini</name>
    <name type="common">Southeast Asian liver fluke</name>
    <dbReference type="NCBI Taxonomy" id="6198"/>
    <lineage>
        <taxon>Eukaryota</taxon>
        <taxon>Metazoa</taxon>
        <taxon>Spiralia</taxon>
        <taxon>Lophotrochozoa</taxon>
        <taxon>Platyhelminthes</taxon>
        <taxon>Trematoda</taxon>
        <taxon>Digenea</taxon>
        <taxon>Opisthorchiida</taxon>
        <taxon>Opisthorchiata</taxon>
        <taxon>Opisthorchiidae</taxon>
        <taxon>Opisthorchis</taxon>
    </lineage>
</organism>
<protein>
    <submittedName>
        <fullName evidence="1">Uncharacterized protein</fullName>
    </submittedName>
</protein>
<dbReference type="RefSeq" id="XP_009169821.1">
    <property type="nucleotide sequence ID" value="XM_009171557.1"/>
</dbReference>
<dbReference type="OrthoDB" id="10494663at2759"/>